<reference evidence="2" key="1">
    <citation type="journal article" date="2019" name="bioRxiv">
        <title>The Genome of the Zebra Mussel, Dreissena polymorpha: A Resource for Invasive Species Research.</title>
        <authorList>
            <person name="McCartney M.A."/>
            <person name="Auch B."/>
            <person name="Kono T."/>
            <person name="Mallez S."/>
            <person name="Zhang Y."/>
            <person name="Obille A."/>
            <person name="Becker A."/>
            <person name="Abrahante J.E."/>
            <person name="Garbe J."/>
            <person name="Badalamenti J.P."/>
            <person name="Herman A."/>
            <person name="Mangelson H."/>
            <person name="Liachko I."/>
            <person name="Sullivan S."/>
            <person name="Sone E.D."/>
            <person name="Koren S."/>
            <person name="Silverstein K.A.T."/>
            <person name="Beckman K.B."/>
            <person name="Gohl D.M."/>
        </authorList>
    </citation>
    <scope>NUCLEOTIDE SEQUENCE</scope>
    <source>
        <strain evidence="2">Duluth1</strain>
        <tissue evidence="2">Whole animal</tissue>
    </source>
</reference>
<dbReference type="AlphaFoldDB" id="A0A9D4CRE3"/>
<name>A0A9D4CRE3_DREPO</name>
<organism evidence="2 3">
    <name type="scientific">Dreissena polymorpha</name>
    <name type="common">Zebra mussel</name>
    <name type="synonym">Mytilus polymorpha</name>
    <dbReference type="NCBI Taxonomy" id="45954"/>
    <lineage>
        <taxon>Eukaryota</taxon>
        <taxon>Metazoa</taxon>
        <taxon>Spiralia</taxon>
        <taxon>Lophotrochozoa</taxon>
        <taxon>Mollusca</taxon>
        <taxon>Bivalvia</taxon>
        <taxon>Autobranchia</taxon>
        <taxon>Heteroconchia</taxon>
        <taxon>Euheterodonta</taxon>
        <taxon>Imparidentia</taxon>
        <taxon>Neoheterodontei</taxon>
        <taxon>Myida</taxon>
        <taxon>Dreissenoidea</taxon>
        <taxon>Dreissenidae</taxon>
        <taxon>Dreissena</taxon>
    </lineage>
</organism>
<evidence type="ECO:0000313" key="2">
    <source>
        <dbReference type="EMBL" id="KAH3729466.1"/>
    </source>
</evidence>
<comment type="caution">
    <text evidence="2">The sequence shown here is derived from an EMBL/GenBank/DDBJ whole genome shotgun (WGS) entry which is preliminary data.</text>
</comment>
<dbReference type="EMBL" id="JAIWYP010000012">
    <property type="protein sequence ID" value="KAH3729466.1"/>
    <property type="molecule type" value="Genomic_DNA"/>
</dbReference>
<accession>A0A9D4CRE3</accession>
<proteinExistence type="predicted"/>
<dbReference type="Proteomes" id="UP000828390">
    <property type="component" value="Unassembled WGS sequence"/>
</dbReference>
<evidence type="ECO:0000313" key="3">
    <source>
        <dbReference type="Proteomes" id="UP000828390"/>
    </source>
</evidence>
<keyword evidence="3" id="KW-1185">Reference proteome</keyword>
<feature type="region of interest" description="Disordered" evidence="1">
    <location>
        <begin position="1"/>
        <end position="62"/>
    </location>
</feature>
<reference evidence="2" key="2">
    <citation type="submission" date="2020-11" db="EMBL/GenBank/DDBJ databases">
        <authorList>
            <person name="McCartney M.A."/>
            <person name="Auch B."/>
            <person name="Kono T."/>
            <person name="Mallez S."/>
            <person name="Becker A."/>
            <person name="Gohl D.M."/>
            <person name="Silverstein K.A.T."/>
            <person name="Koren S."/>
            <person name="Bechman K.B."/>
            <person name="Herman A."/>
            <person name="Abrahante J.E."/>
            <person name="Garbe J."/>
        </authorList>
    </citation>
    <scope>NUCLEOTIDE SEQUENCE</scope>
    <source>
        <strain evidence="2">Duluth1</strain>
        <tissue evidence="2">Whole animal</tissue>
    </source>
</reference>
<protein>
    <submittedName>
        <fullName evidence="2">Uncharacterized protein</fullName>
    </submittedName>
</protein>
<gene>
    <name evidence="2" type="ORF">DPMN_055437</name>
</gene>
<sequence>MTGPFSGHRSLTGPVTGDRSGHRRSVLSPVTGYHPRTSQVKLCHRPLTDPVTRHRSPGIAEK</sequence>
<evidence type="ECO:0000256" key="1">
    <source>
        <dbReference type="SAM" id="MobiDB-lite"/>
    </source>
</evidence>